<keyword evidence="1" id="KW-0732">Signal</keyword>
<protein>
    <submittedName>
        <fullName evidence="3">SH3 domain-containing protein</fullName>
    </submittedName>
</protein>
<evidence type="ECO:0000313" key="4">
    <source>
        <dbReference type="Proteomes" id="UP000886887"/>
    </source>
</evidence>
<dbReference type="PANTHER" id="PTHR34408:SF1">
    <property type="entry name" value="GLYCOSYL HYDROLASE FAMILY 19 DOMAIN-CONTAINING PROTEIN HI_1415"/>
    <property type="match status" value="1"/>
</dbReference>
<evidence type="ECO:0000256" key="1">
    <source>
        <dbReference type="SAM" id="SignalP"/>
    </source>
</evidence>
<organism evidence="3 4">
    <name type="scientific">Candidatus Onthenecus intestinigallinarum</name>
    <dbReference type="NCBI Taxonomy" id="2840875"/>
    <lineage>
        <taxon>Bacteria</taxon>
        <taxon>Bacillati</taxon>
        <taxon>Bacillota</taxon>
        <taxon>Clostridia</taxon>
        <taxon>Eubacteriales</taxon>
        <taxon>Candidatus Onthenecus</taxon>
    </lineage>
</organism>
<dbReference type="Proteomes" id="UP000886887">
    <property type="component" value="Unassembled WGS sequence"/>
</dbReference>
<accession>A0A9D1CRE6</accession>
<feature type="domain" description="SH3b" evidence="2">
    <location>
        <begin position="99"/>
        <end position="163"/>
    </location>
</feature>
<dbReference type="AlphaFoldDB" id="A0A9D1CRE6"/>
<dbReference type="SMART" id="SM00287">
    <property type="entry name" value="SH3b"/>
    <property type="match status" value="4"/>
</dbReference>
<reference evidence="3" key="1">
    <citation type="submission" date="2020-10" db="EMBL/GenBank/DDBJ databases">
        <authorList>
            <person name="Gilroy R."/>
        </authorList>
    </citation>
    <scope>NUCLEOTIDE SEQUENCE</scope>
    <source>
        <strain evidence="3">ChiSxjej2B14-6234</strain>
    </source>
</reference>
<dbReference type="InterPro" id="IPR003646">
    <property type="entry name" value="SH3-like_bac-type"/>
</dbReference>
<sequence>MLTKSFKSGSYKRCAMILMLCFLCVLPLAAMAGESAIVKGGALNLRAEASLDARVIGQYPTGTWVEILTRGDTWHYVQVGDKTGYMMAKYLSSGNDSVIATATVNTNSRGLNLRVQPSDSAAIITSYPKGTKVEVLQKGTAWHRVSIDGQVGYMSAQWLSFGGSSGGSSGGSGSSSVEAYGVVNNPRDTQVLMLREQPSQDSRVLAYYKNGTQVQILKKGSTWHEVKVNGIHGYMMAKYVKITSSSSSTTATLYNPNGNSIVNFREGPSLNAAVVTTYKVGTKVTVLDKGIDWCYVDINGRTGYVSTHFLRF</sequence>
<dbReference type="Gene3D" id="2.30.30.40">
    <property type="entry name" value="SH3 Domains"/>
    <property type="match status" value="4"/>
</dbReference>
<evidence type="ECO:0000259" key="2">
    <source>
        <dbReference type="PROSITE" id="PS51781"/>
    </source>
</evidence>
<dbReference type="PANTHER" id="PTHR34408">
    <property type="entry name" value="FAMILY PROTEIN, PUTATIVE-RELATED"/>
    <property type="match status" value="1"/>
</dbReference>
<reference evidence="3" key="2">
    <citation type="journal article" date="2021" name="PeerJ">
        <title>Extensive microbial diversity within the chicken gut microbiome revealed by metagenomics and culture.</title>
        <authorList>
            <person name="Gilroy R."/>
            <person name="Ravi A."/>
            <person name="Getino M."/>
            <person name="Pursley I."/>
            <person name="Horton D.L."/>
            <person name="Alikhan N.F."/>
            <person name="Baker D."/>
            <person name="Gharbi K."/>
            <person name="Hall N."/>
            <person name="Watson M."/>
            <person name="Adriaenssens E.M."/>
            <person name="Foster-Nyarko E."/>
            <person name="Jarju S."/>
            <person name="Secka A."/>
            <person name="Antonio M."/>
            <person name="Oren A."/>
            <person name="Chaudhuri R.R."/>
            <person name="La Ragione R."/>
            <person name="Hildebrand F."/>
            <person name="Pallen M.J."/>
        </authorList>
    </citation>
    <scope>NUCLEOTIDE SEQUENCE</scope>
    <source>
        <strain evidence="3">ChiSxjej2B14-6234</strain>
    </source>
</reference>
<dbReference type="Pfam" id="PF08239">
    <property type="entry name" value="SH3_3"/>
    <property type="match status" value="4"/>
</dbReference>
<feature type="domain" description="SH3b" evidence="2">
    <location>
        <begin position="33"/>
        <end position="95"/>
    </location>
</feature>
<comment type="caution">
    <text evidence="3">The sequence shown here is derived from an EMBL/GenBank/DDBJ whole genome shotgun (WGS) entry which is preliminary data.</text>
</comment>
<name>A0A9D1CRE6_9FIRM</name>
<evidence type="ECO:0000313" key="3">
    <source>
        <dbReference type="EMBL" id="HIQ71419.1"/>
    </source>
</evidence>
<feature type="signal peptide" evidence="1">
    <location>
        <begin position="1"/>
        <end position="32"/>
    </location>
</feature>
<gene>
    <name evidence="3" type="ORF">IAB73_04310</name>
</gene>
<feature type="chain" id="PRO_5039226940" evidence="1">
    <location>
        <begin position="33"/>
        <end position="312"/>
    </location>
</feature>
<feature type="domain" description="SH3b" evidence="2">
    <location>
        <begin position="248"/>
        <end position="312"/>
    </location>
</feature>
<dbReference type="PROSITE" id="PS51781">
    <property type="entry name" value="SH3B"/>
    <property type="match status" value="3"/>
</dbReference>
<proteinExistence type="predicted"/>
<dbReference type="EMBL" id="DVFJ01000011">
    <property type="protein sequence ID" value="HIQ71419.1"/>
    <property type="molecule type" value="Genomic_DNA"/>
</dbReference>
<dbReference type="InterPro" id="IPR052354">
    <property type="entry name" value="Cell_Wall_Dynamics_Protein"/>
</dbReference>